<reference evidence="1" key="1">
    <citation type="journal article" date="2022" name="bioRxiv">
        <title>Sequencing and chromosome-scale assembly of the giantPleurodeles waltlgenome.</title>
        <authorList>
            <person name="Brown T."/>
            <person name="Elewa A."/>
            <person name="Iarovenko S."/>
            <person name="Subramanian E."/>
            <person name="Araus A.J."/>
            <person name="Petzold A."/>
            <person name="Susuki M."/>
            <person name="Suzuki K.-i.T."/>
            <person name="Hayashi T."/>
            <person name="Toyoda A."/>
            <person name="Oliveira C."/>
            <person name="Osipova E."/>
            <person name="Leigh N.D."/>
            <person name="Simon A."/>
            <person name="Yun M.H."/>
        </authorList>
    </citation>
    <scope>NUCLEOTIDE SEQUENCE</scope>
    <source>
        <strain evidence="1">20211129_DDA</strain>
        <tissue evidence="1">Liver</tissue>
    </source>
</reference>
<dbReference type="AlphaFoldDB" id="A0AAV7MQT5"/>
<organism evidence="1 2">
    <name type="scientific">Pleurodeles waltl</name>
    <name type="common">Iberian ribbed newt</name>
    <dbReference type="NCBI Taxonomy" id="8319"/>
    <lineage>
        <taxon>Eukaryota</taxon>
        <taxon>Metazoa</taxon>
        <taxon>Chordata</taxon>
        <taxon>Craniata</taxon>
        <taxon>Vertebrata</taxon>
        <taxon>Euteleostomi</taxon>
        <taxon>Amphibia</taxon>
        <taxon>Batrachia</taxon>
        <taxon>Caudata</taxon>
        <taxon>Salamandroidea</taxon>
        <taxon>Salamandridae</taxon>
        <taxon>Pleurodelinae</taxon>
        <taxon>Pleurodeles</taxon>
    </lineage>
</organism>
<protein>
    <submittedName>
        <fullName evidence="1">Uncharacterized protein</fullName>
    </submittedName>
</protein>
<dbReference type="Proteomes" id="UP001066276">
    <property type="component" value="Chromosome 9"/>
</dbReference>
<comment type="caution">
    <text evidence="1">The sequence shown here is derived from an EMBL/GenBank/DDBJ whole genome shotgun (WGS) entry which is preliminary data.</text>
</comment>
<name>A0AAV7MQT5_PLEWA</name>
<gene>
    <name evidence="1" type="ORF">NDU88_002233</name>
</gene>
<dbReference type="EMBL" id="JANPWB010000013">
    <property type="protein sequence ID" value="KAJ1104824.1"/>
    <property type="molecule type" value="Genomic_DNA"/>
</dbReference>
<proteinExistence type="predicted"/>
<keyword evidence="2" id="KW-1185">Reference proteome</keyword>
<accession>A0AAV7MQT5</accession>
<sequence>MIGSLSADITTRFDFSESNQKKIWGMCEDLGKKVDDLADRTAALEGAFSDLKTVVDLKKKEIHNLKAKEEECQVKLADLENNQKRNNLRIINAPEGLHGNYLKAFVMIMIEVGVQVDEPEEVIFRDIQRVPCDPFRKFPSVANQERF</sequence>
<evidence type="ECO:0000313" key="2">
    <source>
        <dbReference type="Proteomes" id="UP001066276"/>
    </source>
</evidence>
<evidence type="ECO:0000313" key="1">
    <source>
        <dbReference type="EMBL" id="KAJ1104824.1"/>
    </source>
</evidence>